<evidence type="ECO:0000256" key="2">
    <source>
        <dbReference type="RuleBase" id="RU362097"/>
    </source>
</evidence>
<organism evidence="3 4">
    <name type="scientific">Alloacidobacterium dinghuense</name>
    <dbReference type="NCBI Taxonomy" id="2763107"/>
    <lineage>
        <taxon>Bacteria</taxon>
        <taxon>Pseudomonadati</taxon>
        <taxon>Acidobacteriota</taxon>
        <taxon>Terriglobia</taxon>
        <taxon>Terriglobales</taxon>
        <taxon>Acidobacteriaceae</taxon>
        <taxon>Alloacidobacterium</taxon>
    </lineage>
</organism>
<dbReference type="KEGG" id="adin:H7849_06395"/>
<keyword evidence="2" id="KW-0449">Lipoprotein</keyword>
<accession>A0A7G8BQK3</accession>
<dbReference type="PANTHER" id="PTHR30203:SF33">
    <property type="entry name" value="BLR4455 PROTEIN"/>
    <property type="match status" value="1"/>
</dbReference>
<dbReference type="PANTHER" id="PTHR30203">
    <property type="entry name" value="OUTER MEMBRANE CATION EFFLUX PROTEIN"/>
    <property type="match status" value="1"/>
</dbReference>
<evidence type="ECO:0000313" key="4">
    <source>
        <dbReference type="Proteomes" id="UP000515312"/>
    </source>
</evidence>
<name>A0A7G8BQK3_9BACT</name>
<comment type="similarity">
    <text evidence="1 2">Belongs to the outer membrane factor (OMF) (TC 1.B.17) family.</text>
</comment>
<dbReference type="Gene3D" id="2.20.200.10">
    <property type="entry name" value="Outer membrane efflux proteins (OEP)"/>
    <property type="match status" value="1"/>
</dbReference>
<dbReference type="AlphaFoldDB" id="A0A7G8BQK3"/>
<dbReference type="InterPro" id="IPR010131">
    <property type="entry name" value="MdtP/NodT-like"/>
</dbReference>
<dbReference type="EMBL" id="CP060394">
    <property type="protein sequence ID" value="QNI34823.1"/>
    <property type="molecule type" value="Genomic_DNA"/>
</dbReference>
<dbReference type="Gene3D" id="1.20.1600.10">
    <property type="entry name" value="Outer membrane efflux proteins (OEP)"/>
    <property type="match status" value="1"/>
</dbReference>
<dbReference type="NCBIfam" id="TIGR01845">
    <property type="entry name" value="outer_NodT"/>
    <property type="match status" value="1"/>
</dbReference>
<keyword evidence="2" id="KW-0812">Transmembrane</keyword>
<keyword evidence="2" id="KW-1134">Transmembrane beta strand</keyword>
<sequence>MIGSGLLLSSLLVACTPGPKYHAPAPPAPTAKSYKESTINFQDANGWKVASPQDGMLRGKWWEIFHDEELNGYEEQLDVNNQNIKQSFENLMAARALIREARAQYWPTVTAGASWNRSKTSGNLTHSSTANAGFTSSTWSLPLDVSWTPDFFGKIRNEVREAQNAAQVSAADLENEKLIEQATLAETYFQLRGQDALEKVLNDTVESDKKALELNKTLYETGINDYLSVAAAESTLKSAESAALNVGVTRAQFEHAIATLLGKPASDFSIAVKPLLIVPPPIPTGVPSQLLERRPDVAATERTIAQANATIGIGYGAFFPSVTLSAAGGFESSTFQHWFDWPSRFWSIGPSFSQLIYDGGLYRATLHQYQATYNADVAIYRQTTLTAFQQVEDYLAATRILSQQIIKQHEAVDAAQTTLDLETERFRTGIDPYIDVTTAQVTLLSDQESLVTLQIQEAVASIELIQALGGGWDESQLPTPAQLSAKPAKTDYEIQR</sequence>
<dbReference type="SUPFAM" id="SSF56954">
    <property type="entry name" value="Outer membrane efflux proteins (OEP)"/>
    <property type="match status" value="1"/>
</dbReference>
<evidence type="ECO:0000256" key="1">
    <source>
        <dbReference type="ARBA" id="ARBA00007613"/>
    </source>
</evidence>
<keyword evidence="2" id="KW-0472">Membrane</keyword>
<reference evidence="3 4" key="1">
    <citation type="submission" date="2020-08" db="EMBL/GenBank/DDBJ databases">
        <title>Edaphobacter telluris sp. nov. and Acidobacterium dinghuensis sp. nov., two acidobacteria isolated from forest soil.</title>
        <authorList>
            <person name="Fu J."/>
            <person name="Qiu L."/>
        </authorList>
    </citation>
    <scope>NUCLEOTIDE SEQUENCE [LARGE SCALE GENOMIC DNA]</scope>
    <source>
        <strain evidence="3">4Y35</strain>
    </source>
</reference>
<dbReference type="GO" id="GO:0015562">
    <property type="term" value="F:efflux transmembrane transporter activity"/>
    <property type="evidence" value="ECO:0007669"/>
    <property type="project" value="InterPro"/>
</dbReference>
<keyword evidence="2" id="KW-0564">Palmitate</keyword>
<dbReference type="InterPro" id="IPR003423">
    <property type="entry name" value="OMP_efflux"/>
</dbReference>
<gene>
    <name evidence="3" type="ORF">H7849_06395</name>
</gene>
<dbReference type="Proteomes" id="UP000515312">
    <property type="component" value="Chromosome"/>
</dbReference>
<comment type="subcellular location">
    <subcellularLocation>
        <location evidence="2">Cell membrane</location>
        <topology evidence="2">Lipid-anchor</topology>
    </subcellularLocation>
</comment>
<dbReference type="GO" id="GO:0005886">
    <property type="term" value="C:plasma membrane"/>
    <property type="evidence" value="ECO:0007669"/>
    <property type="project" value="UniProtKB-SubCell"/>
</dbReference>
<proteinExistence type="inferred from homology"/>
<evidence type="ECO:0000313" key="3">
    <source>
        <dbReference type="EMBL" id="QNI34823.1"/>
    </source>
</evidence>
<keyword evidence="4" id="KW-1185">Reference proteome</keyword>
<protein>
    <submittedName>
        <fullName evidence="3">Efflux transporter outer membrane subunit</fullName>
    </submittedName>
</protein>
<dbReference type="Pfam" id="PF02321">
    <property type="entry name" value="OEP"/>
    <property type="match status" value="2"/>
</dbReference>